<dbReference type="EMBL" id="BMAR01000028">
    <property type="protein sequence ID" value="GFR49143.1"/>
    <property type="molecule type" value="Genomic_DNA"/>
</dbReference>
<dbReference type="PROSITE" id="PS51683">
    <property type="entry name" value="SAM_OMT_II"/>
    <property type="match status" value="1"/>
</dbReference>
<evidence type="ECO:0000256" key="2">
    <source>
        <dbReference type="ARBA" id="ARBA00022679"/>
    </source>
</evidence>
<proteinExistence type="predicted"/>
<feature type="domain" description="O-methyltransferase C-terminal" evidence="4">
    <location>
        <begin position="5"/>
        <end position="118"/>
    </location>
</feature>
<dbReference type="Gene3D" id="3.40.50.150">
    <property type="entry name" value="Vaccinia Virus protein VP39"/>
    <property type="match status" value="1"/>
</dbReference>
<dbReference type="PANTHER" id="PTHR43712:SF2">
    <property type="entry name" value="O-METHYLTRANSFERASE CICE"/>
    <property type="match status" value="1"/>
</dbReference>
<protein>
    <recommendedName>
        <fullName evidence="4">O-methyltransferase C-terminal domain-containing protein</fullName>
    </recommendedName>
</protein>
<evidence type="ECO:0000256" key="1">
    <source>
        <dbReference type="ARBA" id="ARBA00022603"/>
    </source>
</evidence>
<keyword evidence="3" id="KW-0949">S-adenosyl-L-methionine</keyword>
<dbReference type="Pfam" id="PF00891">
    <property type="entry name" value="Methyltransf_2"/>
    <property type="match status" value="1"/>
</dbReference>
<feature type="non-terminal residue" evidence="5">
    <location>
        <position position="1"/>
    </location>
</feature>
<dbReference type="InterPro" id="IPR001077">
    <property type="entry name" value="COMT_C"/>
</dbReference>
<accession>A0AAD3HQ89</accession>
<name>A0AAD3HQ89_9CHLO</name>
<evidence type="ECO:0000256" key="3">
    <source>
        <dbReference type="ARBA" id="ARBA00022691"/>
    </source>
</evidence>
<dbReference type="AlphaFoldDB" id="A0AAD3HQ89"/>
<evidence type="ECO:0000313" key="6">
    <source>
        <dbReference type="Proteomes" id="UP001054857"/>
    </source>
</evidence>
<dbReference type="Proteomes" id="UP001054857">
    <property type="component" value="Unassembled WGS sequence"/>
</dbReference>
<organism evidence="5 6">
    <name type="scientific">Astrephomene gubernaculifera</name>
    <dbReference type="NCBI Taxonomy" id="47775"/>
    <lineage>
        <taxon>Eukaryota</taxon>
        <taxon>Viridiplantae</taxon>
        <taxon>Chlorophyta</taxon>
        <taxon>core chlorophytes</taxon>
        <taxon>Chlorophyceae</taxon>
        <taxon>CS clade</taxon>
        <taxon>Chlamydomonadales</taxon>
        <taxon>Astrephomenaceae</taxon>
        <taxon>Astrephomene</taxon>
    </lineage>
</organism>
<sequence>AAARQLGQRGLERLEYVEGDFFQPFPLSVDCILMRLVLHDWPDEEAAAILRHAHAALATHGSPRLLVVEAVLPELVSPEAGPAAVQQLEFDMGMMLMTPGRERSQSEWRALLGRSGFRLEAVLQPHGAKLPVMVAAPYRT</sequence>
<evidence type="ECO:0000313" key="5">
    <source>
        <dbReference type="EMBL" id="GFR49143.1"/>
    </source>
</evidence>
<dbReference type="PANTHER" id="PTHR43712">
    <property type="entry name" value="PUTATIVE (AFU_ORTHOLOGUE AFUA_4G14580)-RELATED"/>
    <property type="match status" value="1"/>
</dbReference>
<keyword evidence="1" id="KW-0489">Methyltransferase</keyword>
<dbReference type="GO" id="GO:0032259">
    <property type="term" value="P:methylation"/>
    <property type="evidence" value="ECO:0007669"/>
    <property type="project" value="UniProtKB-KW"/>
</dbReference>
<keyword evidence="6" id="KW-1185">Reference proteome</keyword>
<keyword evidence="2" id="KW-0808">Transferase</keyword>
<gene>
    <name evidence="5" type="ORF">Agub_g11161</name>
</gene>
<dbReference type="InterPro" id="IPR016461">
    <property type="entry name" value="COMT-like"/>
</dbReference>
<evidence type="ECO:0000259" key="4">
    <source>
        <dbReference type="Pfam" id="PF00891"/>
    </source>
</evidence>
<comment type="caution">
    <text evidence="5">The sequence shown here is derived from an EMBL/GenBank/DDBJ whole genome shotgun (WGS) entry which is preliminary data.</text>
</comment>
<dbReference type="SUPFAM" id="SSF53335">
    <property type="entry name" value="S-adenosyl-L-methionine-dependent methyltransferases"/>
    <property type="match status" value="1"/>
</dbReference>
<dbReference type="InterPro" id="IPR029063">
    <property type="entry name" value="SAM-dependent_MTases_sf"/>
</dbReference>
<reference evidence="5 6" key="1">
    <citation type="journal article" date="2021" name="Sci. Rep.">
        <title>Genome sequencing of the multicellular alga Astrephomene provides insights into convergent evolution of germ-soma differentiation.</title>
        <authorList>
            <person name="Yamashita S."/>
            <person name="Yamamoto K."/>
            <person name="Matsuzaki R."/>
            <person name="Suzuki S."/>
            <person name="Yamaguchi H."/>
            <person name="Hirooka S."/>
            <person name="Minakuchi Y."/>
            <person name="Miyagishima S."/>
            <person name="Kawachi M."/>
            <person name="Toyoda A."/>
            <person name="Nozaki H."/>
        </authorList>
    </citation>
    <scope>NUCLEOTIDE SEQUENCE [LARGE SCALE GENOMIC DNA]</scope>
    <source>
        <strain evidence="5 6">NIES-4017</strain>
    </source>
</reference>
<dbReference type="GO" id="GO:0008171">
    <property type="term" value="F:O-methyltransferase activity"/>
    <property type="evidence" value="ECO:0007669"/>
    <property type="project" value="InterPro"/>
</dbReference>